<name>A0ACC0VSG7_9STRA</name>
<organism evidence="1 2">
    <name type="scientific">Peronosclerospora sorghi</name>
    <dbReference type="NCBI Taxonomy" id="230839"/>
    <lineage>
        <taxon>Eukaryota</taxon>
        <taxon>Sar</taxon>
        <taxon>Stramenopiles</taxon>
        <taxon>Oomycota</taxon>
        <taxon>Peronosporomycetes</taxon>
        <taxon>Peronosporales</taxon>
        <taxon>Peronosporaceae</taxon>
        <taxon>Peronosclerospora</taxon>
    </lineage>
</organism>
<comment type="caution">
    <text evidence="1">The sequence shown here is derived from an EMBL/GenBank/DDBJ whole genome shotgun (WGS) entry which is preliminary data.</text>
</comment>
<dbReference type="Proteomes" id="UP001163321">
    <property type="component" value="Chromosome 7"/>
</dbReference>
<dbReference type="EMBL" id="CM047586">
    <property type="protein sequence ID" value="KAI9909285.1"/>
    <property type="molecule type" value="Genomic_DNA"/>
</dbReference>
<evidence type="ECO:0000313" key="1">
    <source>
        <dbReference type="EMBL" id="KAI9909285.1"/>
    </source>
</evidence>
<reference evidence="1 2" key="1">
    <citation type="journal article" date="2022" name="bioRxiv">
        <title>The genome of the oomycete Peronosclerospora sorghi, a cosmopolitan pathogen of maize and sorghum, is inflated with dispersed pseudogenes.</title>
        <authorList>
            <person name="Fletcher K."/>
            <person name="Martin F."/>
            <person name="Isakeit T."/>
            <person name="Cavanaugh K."/>
            <person name="Magill C."/>
            <person name="Michelmore R."/>
        </authorList>
    </citation>
    <scope>NUCLEOTIDE SEQUENCE [LARGE SCALE GENOMIC DNA]</scope>
    <source>
        <strain evidence="1">P6</strain>
    </source>
</reference>
<gene>
    <name evidence="1" type="ORF">PsorP6_015308</name>
</gene>
<keyword evidence="2" id="KW-1185">Reference proteome</keyword>
<protein>
    <submittedName>
        <fullName evidence="1">Uncharacterized protein</fullName>
    </submittedName>
</protein>
<evidence type="ECO:0000313" key="2">
    <source>
        <dbReference type="Proteomes" id="UP001163321"/>
    </source>
</evidence>
<proteinExistence type="predicted"/>
<accession>A0ACC0VSG7</accession>
<sequence length="1013" mass="112382">MGDKYDRQLRLWGAEGQARLARTHVLVLGSSATGSEALKNLVLPGIQRFTIVDDQVVTLADATNNFFVTADAVGKSRAETVAHWMCEMNPDVTGSARHARIRDLVAHEPAYLTQFDVIVATQLDEKTSRDVAAICWSKHVPLLLVTSYGFLGSVRVQVADHVIYDTQVDPPRVDLRLAQPFPALEAFVDRVDVAGLAPAERIHVPFVVLLLHCLKQYKQRHAGDGPRTVADKKAMIHLIHELVPASSLNAREAVDHVAMTCVASSVPDQVAHVLAVASTHVHAIAAFEPGNETHDFWLLAHALALFVAENDNCLPVAGVVPDMSASTTWYVALQDIYTTKAAQDARQVDRILRQELATLQLDRDRIPFERVAAFCAKASSLALFETRSVAQEYEEVDGASFTVDDDDLDDDKAQSPGIWYLMLRAVASFVSTFGRYPGADERATPDDETWLVTQAKALAPATPDHVRPTISPAHAQEMTRSCQVELHTIAAVMGGVAAQEAVKLITHQFEPLNHTYFPSLATPTSILPFSPSHSKVTKKTPHRNHMQADVAAYFDALLHTRLHSPPIRCDVEQGKGKALFAAKALKAGDPIWTEAPFVAMQHEDNKAFVTCCDNCFVPLIDRKVCWERVVARNGSVEVETEVAPADEPADASAADFDAAIAFLQQKGGKSPHESYFAVFHLTETLVRCTCGAFYCSRTCQEIAYAQHHALLCPHEHARETAMRRFVHHTLVTNEIFQLAAKVLAKIVLRYVATQDLAHARQPVDMFCNLPWCQVVTSENDLEEGETFEAYREKFRSLLRQTFDHLMRGLEENLAWLETRGELHGLSTETVLTACDPVLNVDFFSRVMGMFEMNNISMEIDHPFHALGEALSETSPEEKQEMPPVLARVKAALEKFTAEHKSRLEDESAQQGDDDDDDDRDEMDALAQDFVGVEGTALFSGICTMNHSCDPNCTVLYTKDGAAHVFAVQDIAEGNELCISYIDVDQEVDEREQELREYQFVCHCARCEDERKLA</sequence>